<reference evidence="1" key="2">
    <citation type="submission" date="2025-09" db="UniProtKB">
        <authorList>
            <consortium name="Ensembl"/>
        </authorList>
    </citation>
    <scope>IDENTIFICATION</scope>
</reference>
<dbReference type="GO" id="GO:0006260">
    <property type="term" value="P:DNA replication"/>
    <property type="evidence" value="ECO:0007669"/>
    <property type="project" value="TreeGrafter"/>
</dbReference>
<dbReference type="Ensembl" id="ENSANAT00000047023.1">
    <property type="protein sequence ID" value="ENSANAP00000028996.1"/>
    <property type="gene ID" value="ENSANAG00000032314.1"/>
</dbReference>
<dbReference type="STRING" id="37293.ENSANAP00000028996"/>
<dbReference type="GeneTree" id="ENSGT00390000005182"/>
<dbReference type="SUPFAM" id="SSF50494">
    <property type="entry name" value="Trypsin-like serine proteases"/>
    <property type="match status" value="1"/>
</dbReference>
<accession>A0A2K5E711</accession>
<keyword evidence="2" id="KW-1185">Reference proteome</keyword>
<evidence type="ECO:0000313" key="2">
    <source>
        <dbReference type="Proteomes" id="UP000233020"/>
    </source>
</evidence>
<dbReference type="GO" id="GO:0005634">
    <property type="term" value="C:nucleus"/>
    <property type="evidence" value="ECO:0007669"/>
    <property type="project" value="TreeGrafter"/>
</dbReference>
<dbReference type="GO" id="GO:0000785">
    <property type="term" value="C:chromatin"/>
    <property type="evidence" value="ECO:0007669"/>
    <property type="project" value="TreeGrafter"/>
</dbReference>
<dbReference type="Pfam" id="PF13365">
    <property type="entry name" value="Trypsin_2"/>
    <property type="match status" value="1"/>
</dbReference>
<organism evidence="1 2">
    <name type="scientific">Aotus nancymaae</name>
    <name type="common">Ma's night monkey</name>
    <dbReference type="NCBI Taxonomy" id="37293"/>
    <lineage>
        <taxon>Eukaryota</taxon>
        <taxon>Metazoa</taxon>
        <taxon>Chordata</taxon>
        <taxon>Craniata</taxon>
        <taxon>Vertebrata</taxon>
        <taxon>Euteleostomi</taxon>
        <taxon>Mammalia</taxon>
        <taxon>Eutheria</taxon>
        <taxon>Euarchontoglires</taxon>
        <taxon>Primates</taxon>
        <taxon>Haplorrhini</taxon>
        <taxon>Platyrrhini</taxon>
        <taxon>Aotidae</taxon>
        <taxon>Aotus</taxon>
    </lineage>
</organism>
<evidence type="ECO:0000313" key="1">
    <source>
        <dbReference type="Ensembl" id="ENSANAP00000028996.1"/>
    </source>
</evidence>
<dbReference type="InterPro" id="IPR043504">
    <property type="entry name" value="Peptidase_S1_PA_chymotrypsin"/>
</dbReference>
<reference evidence="1" key="1">
    <citation type="submission" date="2025-08" db="UniProtKB">
        <authorList>
            <consortium name="Ensembl"/>
        </authorList>
    </citation>
    <scope>IDENTIFICATION</scope>
</reference>
<sequence>MSCKKQRSQKHSVKEKCNMKIEHYFSPVSKEQKNNPSTSQMRMVSRCGPRDITNTQAQQFHSPKKNQEDQTMPQNKIIHVTLDVNHKKNQKMKHGLTHNENGSLYMALNTLQAVRQEIETHQGQEMLVRGAEGIEGYINLGMPLTCFPERCHVVITFSQSKSKQKKDNQVFGRHDKASTDCVKFYIHAIGIGKYKRKIVKCGMLHKKGYKLCVYAFKGETIKDALCKDGRFRSFLENDDWKLIENHDSILENTQLVDQLEDRLFQVEVEKRMGPSEAGPQNPESEKRNTCVLREQIMSQYPSLKRESEKIRENFKKKMKGKNGKTLFKLHRTNFGKVTKNSYSVKVVKLLGHLSDSVGHLFWDGATAGCATCFVFKGLFILTCRHVIDDIVGEETEPSKWADVIGQCVRVTFGYEERQEKETNCFFVESWFEIHDKELDYAVLKLKENGQQVPMELYNGIASVPLSGLIHIIGHPYGEKKQTDACVVIPQNQRANKCQERIQAKAAESPEYVHMYTQRSFQKIVHNPDVITYDTEFFFGASGSPVFDSKGSLVAMHAAGFAYDYQNEIRSIIEFGSTIESILLDIKQRHKPWYEEVFVSHQDIEMMSDEDL</sequence>
<dbReference type="InterPro" id="IPR009003">
    <property type="entry name" value="Peptidase_S1_PA"/>
</dbReference>
<dbReference type="Proteomes" id="UP000233020">
    <property type="component" value="Unplaced"/>
</dbReference>
<dbReference type="OrthoDB" id="10025068at2759"/>
<proteinExistence type="predicted"/>
<protein>
    <recommendedName>
        <fullName evidence="3">Family with sequence similarity 111 member A</fullName>
    </recommendedName>
</protein>
<evidence type="ECO:0008006" key="3">
    <source>
        <dbReference type="Google" id="ProtNLM"/>
    </source>
</evidence>
<dbReference type="OMA" id="KEGCKLC"/>
<dbReference type="PANTHER" id="PTHR14389:SF14">
    <property type="entry name" value="SERINE PROTEASE FAM111A"/>
    <property type="match status" value="1"/>
</dbReference>
<name>A0A2K5E711_AOTNA</name>
<dbReference type="AlphaFoldDB" id="A0A2K5E711"/>
<dbReference type="PANTHER" id="PTHR14389">
    <property type="entry name" value="SI:CH1073-475A24.1"/>
    <property type="match status" value="1"/>
</dbReference>
<dbReference type="Gene3D" id="2.40.10.10">
    <property type="entry name" value="Trypsin-like serine proteases"/>
    <property type="match status" value="2"/>
</dbReference>